<keyword evidence="1" id="KW-1133">Transmembrane helix</keyword>
<dbReference type="EMBL" id="PDUG01000005">
    <property type="protein sequence ID" value="PIC30789.1"/>
    <property type="molecule type" value="Genomic_DNA"/>
</dbReference>
<feature type="transmembrane region" description="Helical" evidence="1">
    <location>
        <begin position="20"/>
        <end position="41"/>
    </location>
</feature>
<organism evidence="2 3">
    <name type="scientific">Caenorhabditis nigoni</name>
    <dbReference type="NCBI Taxonomy" id="1611254"/>
    <lineage>
        <taxon>Eukaryota</taxon>
        <taxon>Metazoa</taxon>
        <taxon>Ecdysozoa</taxon>
        <taxon>Nematoda</taxon>
        <taxon>Chromadorea</taxon>
        <taxon>Rhabditida</taxon>
        <taxon>Rhabditina</taxon>
        <taxon>Rhabditomorpha</taxon>
        <taxon>Rhabditoidea</taxon>
        <taxon>Rhabditidae</taxon>
        <taxon>Peloderinae</taxon>
        <taxon>Caenorhabditis</taxon>
    </lineage>
</organism>
<reference evidence="3" key="1">
    <citation type="submission" date="2017-10" db="EMBL/GenBank/DDBJ databases">
        <title>Rapid genome shrinkage in a self-fertile nematode reveals novel sperm competition proteins.</title>
        <authorList>
            <person name="Yin D."/>
            <person name="Schwarz E.M."/>
            <person name="Thomas C.G."/>
            <person name="Felde R.L."/>
            <person name="Korf I.F."/>
            <person name="Cutter A.D."/>
            <person name="Schartner C.M."/>
            <person name="Ralston E.J."/>
            <person name="Meyer B.J."/>
            <person name="Haag E.S."/>
        </authorList>
    </citation>
    <scope>NUCLEOTIDE SEQUENCE [LARGE SCALE GENOMIC DNA]</scope>
    <source>
        <strain evidence="3">JU1422</strain>
    </source>
</reference>
<name>A0A2G5TTZ9_9PELO</name>
<dbReference type="Proteomes" id="UP000230233">
    <property type="component" value="Chromosome V"/>
</dbReference>
<gene>
    <name evidence="2" type="primary">Cnig_chr_V.g21916</name>
    <name evidence="2" type="ORF">B9Z55_021916</name>
</gene>
<protein>
    <submittedName>
        <fullName evidence="2">Uncharacterized protein</fullName>
    </submittedName>
</protein>
<keyword evidence="1" id="KW-0472">Membrane</keyword>
<sequence length="237" mass="26661">MTIESCKKQKPDHSVENCAFVTCLLLVISMICLGGAGIMLWKNDYQCNREIQKIRESLGFSGCPTMSQTNAENTAFEAKKKDAMLLAQHDRNLMEKMYKSGLTTPVFEMKKGKTVQTITFKPDISGFENVDFLLQWSGNNRTLENFFYFARPITTINMMVPEKVEFVLDGVHPGNIVIGGCAYNNVSCHDTQLVFVGNDLQVVETFLSSPVFGFTISRLFYVPVEDMIIARPKPIIS</sequence>
<keyword evidence="3" id="KW-1185">Reference proteome</keyword>
<evidence type="ECO:0000313" key="2">
    <source>
        <dbReference type="EMBL" id="PIC30789.1"/>
    </source>
</evidence>
<dbReference type="AlphaFoldDB" id="A0A2G5TTZ9"/>
<evidence type="ECO:0000256" key="1">
    <source>
        <dbReference type="SAM" id="Phobius"/>
    </source>
</evidence>
<accession>A0A2G5TTZ9</accession>
<keyword evidence="1" id="KW-0812">Transmembrane</keyword>
<proteinExistence type="predicted"/>
<dbReference type="OrthoDB" id="10305115at2759"/>
<comment type="caution">
    <text evidence="2">The sequence shown here is derived from an EMBL/GenBank/DDBJ whole genome shotgun (WGS) entry which is preliminary data.</text>
</comment>
<evidence type="ECO:0000313" key="3">
    <source>
        <dbReference type="Proteomes" id="UP000230233"/>
    </source>
</evidence>